<sequence>MDHINLALLPDGKIFHIDSTYKIVKYCFPIMVYEGEFDKLTRFLYAHSKNHIPDNISYIFIAKFDKKFVIFRKIMENKIKTSRHYRLSRKICLCQSVFHDTVTTSLGI</sequence>
<name>A0A3M7RV68_BRAPC</name>
<reference evidence="1 2" key="1">
    <citation type="journal article" date="2018" name="Sci. Rep.">
        <title>Genomic signatures of local adaptation to the degree of environmental predictability in rotifers.</title>
        <authorList>
            <person name="Franch-Gras L."/>
            <person name="Hahn C."/>
            <person name="Garcia-Roger E.M."/>
            <person name="Carmona M.J."/>
            <person name="Serra M."/>
            <person name="Gomez A."/>
        </authorList>
    </citation>
    <scope>NUCLEOTIDE SEQUENCE [LARGE SCALE GENOMIC DNA]</scope>
    <source>
        <strain evidence="1">HYR1</strain>
    </source>
</reference>
<dbReference type="EMBL" id="REGN01002578">
    <property type="protein sequence ID" value="RNA27215.1"/>
    <property type="molecule type" value="Genomic_DNA"/>
</dbReference>
<keyword evidence="2" id="KW-1185">Reference proteome</keyword>
<protein>
    <submittedName>
        <fullName evidence="1">Uncharacterized protein</fullName>
    </submittedName>
</protein>
<evidence type="ECO:0000313" key="2">
    <source>
        <dbReference type="Proteomes" id="UP000276133"/>
    </source>
</evidence>
<comment type="caution">
    <text evidence="1">The sequence shown here is derived from an EMBL/GenBank/DDBJ whole genome shotgun (WGS) entry which is preliminary data.</text>
</comment>
<dbReference type="Proteomes" id="UP000276133">
    <property type="component" value="Unassembled WGS sequence"/>
</dbReference>
<organism evidence="1 2">
    <name type="scientific">Brachionus plicatilis</name>
    <name type="common">Marine rotifer</name>
    <name type="synonym">Brachionus muelleri</name>
    <dbReference type="NCBI Taxonomy" id="10195"/>
    <lineage>
        <taxon>Eukaryota</taxon>
        <taxon>Metazoa</taxon>
        <taxon>Spiralia</taxon>
        <taxon>Gnathifera</taxon>
        <taxon>Rotifera</taxon>
        <taxon>Eurotatoria</taxon>
        <taxon>Monogononta</taxon>
        <taxon>Pseudotrocha</taxon>
        <taxon>Ploima</taxon>
        <taxon>Brachionidae</taxon>
        <taxon>Brachionus</taxon>
    </lineage>
</organism>
<gene>
    <name evidence="1" type="ORF">BpHYR1_021656</name>
</gene>
<accession>A0A3M7RV68</accession>
<proteinExistence type="predicted"/>
<dbReference type="AlphaFoldDB" id="A0A3M7RV68"/>
<evidence type="ECO:0000313" key="1">
    <source>
        <dbReference type="EMBL" id="RNA27215.1"/>
    </source>
</evidence>